<reference evidence="1 2" key="1">
    <citation type="submission" date="2018-11" db="EMBL/GenBank/DDBJ databases">
        <authorList>
            <consortium name="Pathogen Informatics"/>
        </authorList>
    </citation>
    <scope>NUCLEOTIDE SEQUENCE [LARGE SCALE GENOMIC DNA]</scope>
    <source>
        <strain>Denwood</strain>
        <strain evidence="2">Zambia</strain>
    </source>
</reference>
<name>A0A183NF55_9TREM</name>
<organism evidence="1 2">
    <name type="scientific">Schistosoma mattheei</name>
    <dbReference type="NCBI Taxonomy" id="31246"/>
    <lineage>
        <taxon>Eukaryota</taxon>
        <taxon>Metazoa</taxon>
        <taxon>Spiralia</taxon>
        <taxon>Lophotrochozoa</taxon>
        <taxon>Platyhelminthes</taxon>
        <taxon>Trematoda</taxon>
        <taxon>Digenea</taxon>
        <taxon>Strigeidida</taxon>
        <taxon>Schistosomatoidea</taxon>
        <taxon>Schistosomatidae</taxon>
        <taxon>Schistosoma</taxon>
    </lineage>
</organism>
<dbReference type="Proteomes" id="UP000269396">
    <property type="component" value="Unassembled WGS sequence"/>
</dbReference>
<accession>A0A183NF55</accession>
<evidence type="ECO:0000313" key="2">
    <source>
        <dbReference type="Proteomes" id="UP000269396"/>
    </source>
</evidence>
<gene>
    <name evidence="1" type="ORF">SMTD_LOCUS741</name>
</gene>
<sequence>MFNLYRNTFNSRKFTYTEINYFISICTSMCIT</sequence>
<proteinExistence type="predicted"/>
<dbReference type="EMBL" id="UZAL01000708">
    <property type="protein sequence ID" value="VDO72667.1"/>
    <property type="molecule type" value="Genomic_DNA"/>
</dbReference>
<evidence type="ECO:0000313" key="1">
    <source>
        <dbReference type="EMBL" id="VDO72667.1"/>
    </source>
</evidence>
<dbReference type="AlphaFoldDB" id="A0A183NF55"/>
<keyword evidence="2" id="KW-1185">Reference proteome</keyword>
<protein>
    <submittedName>
        <fullName evidence="1">Uncharacterized protein</fullName>
    </submittedName>
</protein>